<dbReference type="Proteomes" id="UP000886595">
    <property type="component" value="Unassembled WGS sequence"/>
</dbReference>
<accession>A0A8X7PM73</accession>
<comment type="caution">
    <text evidence="1">The sequence shown here is derived from an EMBL/GenBank/DDBJ whole genome shotgun (WGS) entry which is preliminary data.</text>
</comment>
<keyword evidence="2" id="KW-1185">Reference proteome</keyword>
<reference evidence="1 2" key="1">
    <citation type="submission" date="2020-02" db="EMBL/GenBank/DDBJ databases">
        <authorList>
            <person name="Ma Q."/>
            <person name="Huang Y."/>
            <person name="Song X."/>
            <person name="Pei D."/>
        </authorList>
    </citation>
    <scope>NUCLEOTIDE SEQUENCE [LARGE SCALE GENOMIC DNA]</scope>
    <source>
        <strain evidence="1">Sxm20200214</strain>
        <tissue evidence="1">Leaf</tissue>
    </source>
</reference>
<protein>
    <submittedName>
        <fullName evidence="1">Uncharacterized protein</fullName>
    </submittedName>
</protein>
<name>A0A8X7PM73_BRACI</name>
<proteinExistence type="predicted"/>
<sequence length="122" mass="13769">MARVLKGRYFPSSSILTARETKQSSYIWKSLLHGRDLITKGVCFVIGSGNVIDTWNDLWLPTTPPRPPAPLSDQSGNIRNTMTHDDAEEILSIKLCSSYEVDQQDGGLYRQIRILACYTYSE</sequence>
<dbReference type="OrthoDB" id="1112418at2759"/>
<dbReference type="AlphaFoldDB" id="A0A8X7PM73"/>
<dbReference type="EMBL" id="JAAMPC010000016">
    <property type="protein sequence ID" value="KAG2252099.1"/>
    <property type="molecule type" value="Genomic_DNA"/>
</dbReference>
<organism evidence="1 2">
    <name type="scientific">Brassica carinata</name>
    <name type="common">Ethiopian mustard</name>
    <name type="synonym">Abyssinian cabbage</name>
    <dbReference type="NCBI Taxonomy" id="52824"/>
    <lineage>
        <taxon>Eukaryota</taxon>
        <taxon>Viridiplantae</taxon>
        <taxon>Streptophyta</taxon>
        <taxon>Embryophyta</taxon>
        <taxon>Tracheophyta</taxon>
        <taxon>Spermatophyta</taxon>
        <taxon>Magnoliopsida</taxon>
        <taxon>eudicotyledons</taxon>
        <taxon>Gunneridae</taxon>
        <taxon>Pentapetalae</taxon>
        <taxon>rosids</taxon>
        <taxon>malvids</taxon>
        <taxon>Brassicales</taxon>
        <taxon>Brassicaceae</taxon>
        <taxon>Brassiceae</taxon>
        <taxon>Brassica</taxon>
    </lineage>
</organism>
<evidence type="ECO:0000313" key="2">
    <source>
        <dbReference type="Proteomes" id="UP000886595"/>
    </source>
</evidence>
<gene>
    <name evidence="1" type="ORF">Bca52824_082235</name>
</gene>
<evidence type="ECO:0000313" key="1">
    <source>
        <dbReference type="EMBL" id="KAG2252099.1"/>
    </source>
</evidence>